<dbReference type="EMBL" id="JAUSXK010000001">
    <property type="protein sequence ID" value="MDQ0643437.1"/>
    <property type="molecule type" value="Genomic_DNA"/>
</dbReference>
<feature type="region of interest" description="Disordered" evidence="1">
    <location>
        <begin position="229"/>
        <end position="257"/>
    </location>
</feature>
<evidence type="ECO:0000313" key="3">
    <source>
        <dbReference type="Proteomes" id="UP001239085"/>
    </source>
</evidence>
<keyword evidence="3" id="KW-1185">Reference proteome</keyword>
<dbReference type="PANTHER" id="PTHR42717">
    <property type="entry name" value="DIHYDROOROTASE-RELATED"/>
    <property type="match status" value="1"/>
</dbReference>
<name>A0ABU0P912_9MICO</name>
<organism evidence="2 3">
    <name type="scientific">Microbacterium murale</name>
    <dbReference type="NCBI Taxonomy" id="1081040"/>
    <lineage>
        <taxon>Bacteria</taxon>
        <taxon>Bacillati</taxon>
        <taxon>Actinomycetota</taxon>
        <taxon>Actinomycetes</taxon>
        <taxon>Micrococcales</taxon>
        <taxon>Microbacteriaceae</taxon>
        <taxon>Microbacterium</taxon>
    </lineage>
</organism>
<protein>
    <recommendedName>
        <fullName evidence="4">Amidohydrolase 3 domain-containing protein</fullName>
    </recommendedName>
</protein>
<dbReference type="Gene3D" id="3.20.20.140">
    <property type="entry name" value="Metal-dependent hydrolases"/>
    <property type="match status" value="1"/>
</dbReference>
<dbReference type="Proteomes" id="UP001239085">
    <property type="component" value="Unassembled WGS sequence"/>
</dbReference>
<proteinExistence type="predicted"/>
<comment type="caution">
    <text evidence="2">The sequence shown here is derived from an EMBL/GenBank/DDBJ whole genome shotgun (WGS) entry which is preliminary data.</text>
</comment>
<dbReference type="InterPro" id="IPR032466">
    <property type="entry name" value="Metal_Hydrolase"/>
</dbReference>
<evidence type="ECO:0000256" key="1">
    <source>
        <dbReference type="SAM" id="MobiDB-lite"/>
    </source>
</evidence>
<gene>
    <name evidence="2" type="ORF">QFZ46_001597</name>
</gene>
<dbReference type="InterPro" id="IPR020043">
    <property type="entry name" value="Deacetylase_Atu3266-like"/>
</dbReference>
<dbReference type="SUPFAM" id="SSF51556">
    <property type="entry name" value="Metallo-dependent hydrolases"/>
    <property type="match status" value="1"/>
</dbReference>
<dbReference type="PANTHER" id="PTHR42717:SF1">
    <property type="entry name" value="IMIDAZOLONEPROPIONASE AND RELATED AMIDOHYDROLASES"/>
    <property type="match status" value="1"/>
</dbReference>
<evidence type="ECO:0008006" key="4">
    <source>
        <dbReference type="Google" id="ProtNLM"/>
    </source>
</evidence>
<dbReference type="InterPro" id="IPR011059">
    <property type="entry name" value="Metal-dep_hydrolase_composite"/>
</dbReference>
<reference evidence="2 3" key="1">
    <citation type="submission" date="2023-07" db="EMBL/GenBank/DDBJ databases">
        <title>Comparative genomics of wheat-associated soil bacteria to identify genetic determinants of phenazine resistance.</title>
        <authorList>
            <person name="Mouncey N."/>
        </authorList>
    </citation>
    <scope>NUCLEOTIDE SEQUENCE [LARGE SCALE GENOMIC DNA]</scope>
    <source>
        <strain evidence="2 3">W2I7</strain>
    </source>
</reference>
<accession>A0ABU0P912</accession>
<sequence>MTPLLLRGGRVIDPGSGLDQASDVLVEDGRIAAIGSGLEREGARVVDVTGMIVGPGFVDLHSHVNSVAGQRLQAMDGVTTALELEAGLLPVERAYTRALEEGRPINFGFSASWGMARAEVLAGRDADADFVGGLSILADPAWQQDSSPAQLTAWLSRLERELSDGALGIGILQGYAPRTDPAEYRAVNELAARAGAPTFTHVREIVEADPSTPIDGTVEGRADGHGIRWSGSSLPRQQHVPPSHRSGSADHRRCTSGRCDHHSRGVSIWCGQYRDRCCLPRAGAIAGVGTLSEQHRDRRHGRAHPG</sequence>
<evidence type="ECO:0000313" key="2">
    <source>
        <dbReference type="EMBL" id="MDQ0643437.1"/>
    </source>
</evidence>
<dbReference type="SUPFAM" id="SSF51338">
    <property type="entry name" value="Composite domain of metallo-dependent hydrolases"/>
    <property type="match status" value="1"/>
</dbReference>
<feature type="compositionally biased region" description="Basic and acidic residues" evidence="1">
    <location>
        <begin position="247"/>
        <end position="257"/>
    </location>
</feature>